<dbReference type="PANTHER" id="PTHR12363:SF44">
    <property type="entry name" value="ARM REPEAT SUPERFAMILY PROTEIN"/>
    <property type="match status" value="1"/>
</dbReference>
<sequence length="171" mass="18582">MSYMSCFLEVSLISVLESLACITEGSLSAVVIHVLLRSGEGLISNVVYALLGVSAMSRVHKSATILQQLAALCSLCERTTWKAVLCWNSLCGWLQSTVQSLPSEYLIQGEAETIVPLWLEALASAASDYLDSKSSDANRSDHVHMQGKGGRTLKRIIRDFADSHRNAPNPT</sequence>
<evidence type="ECO:0000313" key="1">
    <source>
        <dbReference type="EMBL" id="KAG1370276.1"/>
    </source>
</evidence>
<gene>
    <name evidence="1" type="ORF">COCNU_15G006420</name>
</gene>
<dbReference type="Proteomes" id="UP000797356">
    <property type="component" value="Chromosome 15"/>
</dbReference>
<name>A0A8K0IY87_COCNU</name>
<reference evidence="1" key="1">
    <citation type="journal article" date="2017" name="Gigascience">
        <title>The genome draft of coconut (Cocos nucifera).</title>
        <authorList>
            <person name="Xiao Y."/>
            <person name="Xu P."/>
            <person name="Fan H."/>
            <person name="Baudouin L."/>
            <person name="Xia W."/>
            <person name="Bocs S."/>
            <person name="Xu J."/>
            <person name="Li Q."/>
            <person name="Guo A."/>
            <person name="Zhou L."/>
            <person name="Li J."/>
            <person name="Wu Y."/>
            <person name="Ma Z."/>
            <person name="Armero A."/>
            <person name="Issali A.E."/>
            <person name="Liu N."/>
            <person name="Peng M."/>
            <person name="Yang Y."/>
        </authorList>
    </citation>
    <scope>NUCLEOTIDE SEQUENCE</scope>
    <source>
        <tissue evidence="1">Spear leaf of Hainan Tall coconut</tissue>
    </source>
</reference>
<dbReference type="EMBL" id="CM017886">
    <property type="protein sequence ID" value="KAG1370276.1"/>
    <property type="molecule type" value="Genomic_DNA"/>
</dbReference>
<protein>
    <submittedName>
        <fullName evidence="1">Putative transportin-3</fullName>
    </submittedName>
</protein>
<dbReference type="Gene3D" id="1.25.10.10">
    <property type="entry name" value="Leucine-rich Repeat Variant"/>
    <property type="match status" value="1"/>
</dbReference>
<keyword evidence="2" id="KW-1185">Reference proteome</keyword>
<dbReference type="PANTHER" id="PTHR12363">
    <property type="entry name" value="TRANSPORTIN 3 AND IMPORTIN 13"/>
    <property type="match status" value="1"/>
</dbReference>
<dbReference type="InterPro" id="IPR011989">
    <property type="entry name" value="ARM-like"/>
</dbReference>
<evidence type="ECO:0000313" key="2">
    <source>
        <dbReference type="Proteomes" id="UP000797356"/>
    </source>
</evidence>
<dbReference type="GO" id="GO:0006606">
    <property type="term" value="P:protein import into nucleus"/>
    <property type="evidence" value="ECO:0007669"/>
    <property type="project" value="TreeGrafter"/>
</dbReference>
<proteinExistence type="predicted"/>
<accession>A0A8K0IY87</accession>
<reference evidence="1" key="2">
    <citation type="submission" date="2019-07" db="EMBL/GenBank/DDBJ databases">
        <authorList>
            <person name="Yang Y."/>
            <person name="Bocs S."/>
            <person name="Baudouin L."/>
        </authorList>
    </citation>
    <scope>NUCLEOTIDE SEQUENCE</scope>
    <source>
        <tissue evidence="1">Spear leaf of Hainan Tall coconut</tissue>
    </source>
</reference>
<comment type="caution">
    <text evidence="1">The sequence shown here is derived from an EMBL/GenBank/DDBJ whole genome shotgun (WGS) entry which is preliminary data.</text>
</comment>
<dbReference type="AlphaFoldDB" id="A0A8K0IY87"/>
<dbReference type="InterPro" id="IPR051345">
    <property type="entry name" value="Importin_beta-like_NTR"/>
</dbReference>
<dbReference type="OrthoDB" id="435593at2759"/>
<organism evidence="1 2">
    <name type="scientific">Cocos nucifera</name>
    <name type="common">Coconut palm</name>
    <dbReference type="NCBI Taxonomy" id="13894"/>
    <lineage>
        <taxon>Eukaryota</taxon>
        <taxon>Viridiplantae</taxon>
        <taxon>Streptophyta</taxon>
        <taxon>Embryophyta</taxon>
        <taxon>Tracheophyta</taxon>
        <taxon>Spermatophyta</taxon>
        <taxon>Magnoliopsida</taxon>
        <taxon>Liliopsida</taxon>
        <taxon>Arecaceae</taxon>
        <taxon>Arecoideae</taxon>
        <taxon>Cocoseae</taxon>
        <taxon>Attaleinae</taxon>
        <taxon>Cocos</taxon>
    </lineage>
</organism>
<dbReference type="GO" id="GO:0005737">
    <property type="term" value="C:cytoplasm"/>
    <property type="evidence" value="ECO:0007669"/>
    <property type="project" value="TreeGrafter"/>
</dbReference>